<organism evidence="2">
    <name type="scientific">Timema douglasi</name>
    <name type="common">Walking stick</name>
    <dbReference type="NCBI Taxonomy" id="61478"/>
    <lineage>
        <taxon>Eukaryota</taxon>
        <taxon>Metazoa</taxon>
        <taxon>Ecdysozoa</taxon>
        <taxon>Arthropoda</taxon>
        <taxon>Hexapoda</taxon>
        <taxon>Insecta</taxon>
        <taxon>Pterygota</taxon>
        <taxon>Neoptera</taxon>
        <taxon>Polyneoptera</taxon>
        <taxon>Phasmatodea</taxon>
        <taxon>Timematodea</taxon>
        <taxon>Timematoidea</taxon>
        <taxon>Timematidae</taxon>
        <taxon>Timema</taxon>
    </lineage>
</organism>
<dbReference type="EMBL" id="OA564575">
    <property type="protein sequence ID" value="CAD7194816.1"/>
    <property type="molecule type" value="Genomic_DNA"/>
</dbReference>
<accession>A0A7R8VAN2</accession>
<evidence type="ECO:0000256" key="1">
    <source>
        <dbReference type="SAM" id="MobiDB-lite"/>
    </source>
</evidence>
<proteinExistence type="predicted"/>
<name>A0A7R8VAN2_TIMDO</name>
<sequence>MIAYSSLSSKAASTCFRMYLKDGASGTATDESHVTIKTKIKLKLTLGWEPVELHGVEDLGVQVELTAIAVVFGGDENLDHDVGLLVTLYRHLVVEGLVVQSALLHPEVHMLTVLGVVHAHNVVQVDLEVIEIEEGVDLIVGGDVEEPGVLAGLQGPSEGVEEHTAIEVVAGPYGECVIVLGIIEQLGQELGLLAVLLLKRNEDVTSWEKESKAIAARVHAVGAVNRAAARKDAESVCVDLYRDLLISIKSWYKVGCWILTKSLKICFCLDKNSLSAARHNPTRGLPGRPELEPESTSSSRPLVHPTEIRTSISPSSAVELNTTSTLANYATEAVVFLERDGDILIEHVGVVKLVLVDDAVEGEPHGLRVRVLVVDGATVADGAAVLVILALMSSLDIEYFIPRDQDWKFNGSYKCSPRRWNVKPNGWQNPPCLRLDSRLKQIQRLNLERTFSLL</sequence>
<dbReference type="AlphaFoldDB" id="A0A7R8VAN2"/>
<reference evidence="2" key="1">
    <citation type="submission" date="2020-11" db="EMBL/GenBank/DDBJ databases">
        <authorList>
            <person name="Tran Van P."/>
        </authorList>
    </citation>
    <scope>NUCLEOTIDE SEQUENCE</scope>
</reference>
<gene>
    <name evidence="2" type="ORF">TDIB3V08_LOCUS1229</name>
</gene>
<feature type="region of interest" description="Disordered" evidence="1">
    <location>
        <begin position="279"/>
        <end position="304"/>
    </location>
</feature>
<protein>
    <submittedName>
        <fullName evidence="2">Uncharacterized protein</fullName>
    </submittedName>
</protein>
<evidence type="ECO:0000313" key="2">
    <source>
        <dbReference type="EMBL" id="CAD7194816.1"/>
    </source>
</evidence>